<dbReference type="Pfam" id="PF02219">
    <property type="entry name" value="MTHFR"/>
    <property type="match status" value="1"/>
</dbReference>
<name>A0A6J4TVV5_9BACT</name>
<feature type="binding site" evidence="8">
    <location>
        <position position="210"/>
    </location>
    <ligand>
        <name>Zn(2+)</name>
        <dbReference type="ChEBI" id="CHEBI:29105"/>
    </ligand>
</feature>
<keyword evidence="5 8" id="KW-0808">Transferase</keyword>
<dbReference type="InterPro" id="IPR036589">
    <property type="entry name" value="HCY_dom_sf"/>
</dbReference>
<dbReference type="InterPro" id="IPR003171">
    <property type="entry name" value="Mehydrof_redctse-like"/>
</dbReference>
<evidence type="ECO:0000313" key="11">
    <source>
        <dbReference type="EMBL" id="CAA9532909.1"/>
    </source>
</evidence>
<feature type="binding site" evidence="8">
    <location>
        <position position="282"/>
    </location>
    <ligand>
        <name>Zn(2+)</name>
        <dbReference type="ChEBI" id="CHEBI:29105"/>
    </ligand>
</feature>
<evidence type="ECO:0000256" key="6">
    <source>
        <dbReference type="ARBA" id="ARBA00022827"/>
    </source>
</evidence>
<dbReference type="GO" id="GO:0004489">
    <property type="term" value="F:methylenetetrahydrofolate reductase [NAD(P)H] activity"/>
    <property type="evidence" value="ECO:0007669"/>
    <property type="project" value="InterPro"/>
</dbReference>
<dbReference type="InterPro" id="IPR050554">
    <property type="entry name" value="Met_Synthase/Corrinoid"/>
</dbReference>
<dbReference type="SUPFAM" id="SSF82282">
    <property type="entry name" value="Homocysteine S-methyltransferase"/>
    <property type="match status" value="1"/>
</dbReference>
<organism evidence="11">
    <name type="scientific">uncultured Thermomicrobiales bacterium</name>
    <dbReference type="NCBI Taxonomy" id="1645740"/>
    <lineage>
        <taxon>Bacteria</taxon>
        <taxon>Pseudomonadati</taxon>
        <taxon>Thermomicrobiota</taxon>
        <taxon>Thermomicrobia</taxon>
        <taxon>Thermomicrobiales</taxon>
        <taxon>environmental samples</taxon>
    </lineage>
</organism>
<evidence type="ECO:0000256" key="2">
    <source>
        <dbReference type="ARBA" id="ARBA00004777"/>
    </source>
</evidence>
<keyword evidence="6" id="KW-0274">FAD</keyword>
<dbReference type="CDD" id="cd00537">
    <property type="entry name" value="MTHFR"/>
    <property type="match status" value="1"/>
</dbReference>
<evidence type="ECO:0000256" key="1">
    <source>
        <dbReference type="ARBA" id="ARBA00001974"/>
    </source>
</evidence>
<sequence>MAHPLVSRLADQILLADGAMGTMLYAAGIDLDASFDALNLERPQVVAGVHRAYLAAGADIIETNTFGANRARLEHFGLADRIRDINLRGVKIAREEREISGRPALVAGAIGPTGRTLAPFGTADPLAVRAIFQEQIEALLEGGVDLLTIETIGSLDEMVEAVTAAREASDLPIVALLTFAEDGRTLAGNTPEDAVIRLADLEVTAVGANCSVGPQRILPVLRAMGEALATRQGDRPALACMPNAGWPTHLGGRVIYRSAPDYFGDFARQAAMAGVRIVGGCCGTTPEHTRTMRAALDTLVKVSVGDPPADGEGSAPAAPNGTGGKAVRGVPDLRGVDLVPSEGPTEVAEKLGKKFLVSVEIDPPKGFNPAKALDGARLLKAAGVDAINVADSPMARVRMSAMTLCYLIQHQVGIETILHFTTRDRSLMGLQSELLGAHAVGVRNILALTGDPPSLGAYPDSSAVYDVDSIGLIRVLTQLNAGNDSAGASIGRMANFTIACAIDPTRTDLHEEARRLRAKLEAGANFVMTQPIYDLNVWTRFLDVYEQVHGDRELNVPVLLGVLPLQSSKHAEFLHNEVPGITLTDEARDRMRKAGPDGRREGVAMARALLEEARPHVQGVYIMPSFGRYEVAAEVIEVLRVDR</sequence>
<evidence type="ECO:0000256" key="5">
    <source>
        <dbReference type="ARBA" id="ARBA00022679"/>
    </source>
</evidence>
<feature type="region of interest" description="Disordered" evidence="9">
    <location>
        <begin position="305"/>
        <end position="326"/>
    </location>
</feature>
<dbReference type="NCBIfam" id="NF006396">
    <property type="entry name" value="PRK08645.1"/>
    <property type="match status" value="1"/>
</dbReference>
<keyword evidence="4" id="KW-0285">Flavoprotein</keyword>
<dbReference type="Pfam" id="PF02574">
    <property type="entry name" value="S-methyl_trans"/>
    <property type="match status" value="1"/>
</dbReference>
<comment type="pathway">
    <text evidence="2">One-carbon metabolism; tetrahydrofolate interconversion.</text>
</comment>
<dbReference type="Gene3D" id="3.20.20.220">
    <property type="match status" value="1"/>
</dbReference>
<accession>A0A6J4TVV5</accession>
<proteinExistence type="predicted"/>
<evidence type="ECO:0000259" key="10">
    <source>
        <dbReference type="PROSITE" id="PS50970"/>
    </source>
</evidence>
<reference evidence="11" key="1">
    <citation type="submission" date="2020-02" db="EMBL/GenBank/DDBJ databases">
        <authorList>
            <person name="Meier V. D."/>
        </authorList>
    </citation>
    <scope>NUCLEOTIDE SEQUENCE</scope>
    <source>
        <strain evidence="11">AVDCRST_MAG49</strain>
    </source>
</reference>
<gene>
    <name evidence="11" type="ORF">AVDCRST_MAG49-26</name>
</gene>
<dbReference type="AlphaFoldDB" id="A0A6J4TVV5"/>
<keyword evidence="7" id="KW-0560">Oxidoreductase</keyword>
<dbReference type="Gene3D" id="3.20.20.330">
    <property type="entry name" value="Homocysteine-binding-like domain"/>
    <property type="match status" value="1"/>
</dbReference>
<dbReference type="GO" id="GO:0005829">
    <property type="term" value="C:cytosol"/>
    <property type="evidence" value="ECO:0007669"/>
    <property type="project" value="TreeGrafter"/>
</dbReference>
<dbReference type="GO" id="GO:0008705">
    <property type="term" value="F:methionine synthase activity"/>
    <property type="evidence" value="ECO:0007669"/>
    <property type="project" value="UniProtKB-EC"/>
</dbReference>
<evidence type="ECO:0000256" key="7">
    <source>
        <dbReference type="ARBA" id="ARBA00023002"/>
    </source>
</evidence>
<keyword evidence="8" id="KW-0862">Zinc</keyword>
<dbReference type="GO" id="GO:0032259">
    <property type="term" value="P:methylation"/>
    <property type="evidence" value="ECO:0007669"/>
    <property type="project" value="UniProtKB-KW"/>
</dbReference>
<dbReference type="SUPFAM" id="SSF51730">
    <property type="entry name" value="FAD-linked oxidoreductase"/>
    <property type="match status" value="1"/>
</dbReference>
<dbReference type="PANTHER" id="PTHR45833:SF2">
    <property type="entry name" value="BIFUNCTIONAL HOMOCYSTEINE S-METHYLTRANSFERASE_5,10-METHYLENETETRAHYDROFOLATE REDUCTASE"/>
    <property type="match status" value="1"/>
</dbReference>
<dbReference type="PANTHER" id="PTHR45833">
    <property type="entry name" value="METHIONINE SYNTHASE"/>
    <property type="match status" value="1"/>
</dbReference>
<evidence type="ECO:0000256" key="4">
    <source>
        <dbReference type="ARBA" id="ARBA00022630"/>
    </source>
</evidence>
<dbReference type="EMBL" id="CADCWG010000002">
    <property type="protein sequence ID" value="CAA9532909.1"/>
    <property type="molecule type" value="Genomic_DNA"/>
</dbReference>
<keyword evidence="8" id="KW-0479">Metal-binding</keyword>
<evidence type="ECO:0000256" key="9">
    <source>
        <dbReference type="SAM" id="MobiDB-lite"/>
    </source>
</evidence>
<keyword evidence="3 8" id="KW-0489">Methyltransferase</keyword>
<dbReference type="InterPro" id="IPR003726">
    <property type="entry name" value="HCY_dom"/>
</dbReference>
<dbReference type="GO" id="GO:0035999">
    <property type="term" value="P:tetrahydrofolate interconversion"/>
    <property type="evidence" value="ECO:0007669"/>
    <property type="project" value="UniProtKB-UniPathway"/>
</dbReference>
<dbReference type="GO" id="GO:0046872">
    <property type="term" value="F:metal ion binding"/>
    <property type="evidence" value="ECO:0007669"/>
    <property type="project" value="UniProtKB-KW"/>
</dbReference>
<dbReference type="UniPathway" id="UPA00193"/>
<dbReference type="InterPro" id="IPR029041">
    <property type="entry name" value="FAD-linked_oxidoreductase-like"/>
</dbReference>
<evidence type="ECO:0000256" key="8">
    <source>
        <dbReference type="PROSITE-ProRule" id="PRU00333"/>
    </source>
</evidence>
<feature type="binding site" evidence="8">
    <location>
        <position position="281"/>
    </location>
    <ligand>
        <name>Zn(2+)</name>
        <dbReference type="ChEBI" id="CHEBI:29105"/>
    </ligand>
</feature>
<dbReference type="PROSITE" id="PS50970">
    <property type="entry name" value="HCY"/>
    <property type="match status" value="1"/>
</dbReference>
<feature type="domain" description="Hcy-binding" evidence="10">
    <location>
        <begin position="2"/>
        <end position="296"/>
    </location>
</feature>
<comment type="cofactor">
    <cofactor evidence="8">
        <name>Zn(2+)</name>
        <dbReference type="ChEBI" id="CHEBI:29105"/>
    </cofactor>
</comment>
<evidence type="ECO:0000256" key="3">
    <source>
        <dbReference type="ARBA" id="ARBA00022603"/>
    </source>
</evidence>
<dbReference type="EC" id="2.1.1.13" evidence="11"/>
<protein>
    <submittedName>
        <fullName evidence="11">5-methyltetrahydrofolate--homocysteine methyltransferase</fullName>
        <ecNumber evidence="11">2.1.1.13</ecNumber>
    </submittedName>
</protein>
<comment type="cofactor">
    <cofactor evidence="1">
        <name>FAD</name>
        <dbReference type="ChEBI" id="CHEBI:57692"/>
    </cofactor>
</comment>